<dbReference type="Proteomes" id="UP000037696">
    <property type="component" value="Unassembled WGS sequence"/>
</dbReference>
<gene>
    <name evidence="1" type="ORF">ACN38_g772</name>
</gene>
<sequence>MVKYNGLAKVWVDVYRCDCSALYYSSPHAAFCSLSKIEHALSTADIIRLLGGATYTTTHSSWIPFYTSQTLMVDFLPAGKIH</sequence>
<evidence type="ECO:0000313" key="1">
    <source>
        <dbReference type="EMBL" id="KOS48239.1"/>
    </source>
</evidence>
<dbReference type="AlphaFoldDB" id="A0A0M9WKD6"/>
<keyword evidence="2" id="KW-1185">Reference proteome</keyword>
<accession>A0A0M9WKD6</accession>
<organism evidence="1 2">
    <name type="scientific">Penicillium nordicum</name>
    <dbReference type="NCBI Taxonomy" id="229535"/>
    <lineage>
        <taxon>Eukaryota</taxon>
        <taxon>Fungi</taxon>
        <taxon>Dikarya</taxon>
        <taxon>Ascomycota</taxon>
        <taxon>Pezizomycotina</taxon>
        <taxon>Eurotiomycetes</taxon>
        <taxon>Eurotiomycetidae</taxon>
        <taxon>Eurotiales</taxon>
        <taxon>Aspergillaceae</taxon>
        <taxon>Penicillium</taxon>
    </lineage>
</organism>
<name>A0A0M9WKD6_9EURO</name>
<reference evidence="1 2" key="1">
    <citation type="submission" date="2015-08" db="EMBL/GenBank/DDBJ databases">
        <title>Genome sequencing of Penicillium nordicum.</title>
        <authorList>
            <person name="Nguyen H.D."/>
            <person name="Seifert K.A."/>
        </authorList>
    </citation>
    <scope>NUCLEOTIDE SEQUENCE [LARGE SCALE GENOMIC DNA]</scope>
    <source>
        <strain evidence="1 2">DAOMC 185683</strain>
    </source>
</reference>
<proteinExistence type="predicted"/>
<dbReference type="EMBL" id="LHQQ01000007">
    <property type="protein sequence ID" value="KOS48239.1"/>
    <property type="molecule type" value="Genomic_DNA"/>
</dbReference>
<evidence type="ECO:0000313" key="2">
    <source>
        <dbReference type="Proteomes" id="UP000037696"/>
    </source>
</evidence>
<protein>
    <submittedName>
        <fullName evidence="1">Uncharacterized protein</fullName>
    </submittedName>
</protein>
<comment type="caution">
    <text evidence="1">The sequence shown here is derived from an EMBL/GenBank/DDBJ whole genome shotgun (WGS) entry which is preliminary data.</text>
</comment>